<keyword evidence="3" id="KW-0658">Purine biosynthesis</keyword>
<organism evidence="6 7">
    <name type="scientific">Acidihalobacter prosperus</name>
    <dbReference type="NCBI Taxonomy" id="160660"/>
    <lineage>
        <taxon>Bacteria</taxon>
        <taxon>Pseudomonadati</taxon>
        <taxon>Pseudomonadota</taxon>
        <taxon>Gammaproteobacteria</taxon>
        <taxon>Chromatiales</taxon>
        <taxon>Ectothiorhodospiraceae</taxon>
        <taxon>Acidihalobacter</taxon>
    </lineage>
</organism>
<keyword evidence="2 3" id="KW-0378">Hydrolase</keyword>
<dbReference type="Gene3D" id="3.40.50.170">
    <property type="entry name" value="Formyl transferase, N-terminal domain"/>
    <property type="match status" value="1"/>
</dbReference>
<evidence type="ECO:0000313" key="7">
    <source>
        <dbReference type="Proteomes" id="UP000029273"/>
    </source>
</evidence>
<dbReference type="InterPro" id="IPR004810">
    <property type="entry name" value="PurU"/>
</dbReference>
<name>A0A1A6C1M3_9GAMM</name>
<dbReference type="PRINTS" id="PR01575">
    <property type="entry name" value="FFH4HYDRLASE"/>
</dbReference>
<feature type="active site" evidence="3">
    <location>
        <position position="228"/>
    </location>
</feature>
<reference evidence="6 7" key="1">
    <citation type="journal article" date="2014" name="Genome Announc.">
        <title>Draft Genome Sequence of the Iron-Oxidizing, Acidophilic, and Halotolerant 'Thiobacillus prosperus' Type Strain DSM 5130.</title>
        <authorList>
            <person name="Ossandon F.J."/>
            <person name="Cardenas J.P."/>
            <person name="Corbett M."/>
            <person name="Quatrini R."/>
            <person name="Holmes D.S."/>
            <person name="Watkin E."/>
        </authorList>
    </citation>
    <scope>NUCLEOTIDE SEQUENCE [LARGE SCALE GENOMIC DNA]</scope>
    <source>
        <strain evidence="6 7">DSM 5130</strain>
    </source>
</reference>
<dbReference type="PIRSF" id="PIRSF036480">
    <property type="entry name" value="FormyFH4_hydr"/>
    <property type="match status" value="1"/>
</dbReference>
<dbReference type="PROSITE" id="PS51671">
    <property type="entry name" value="ACT"/>
    <property type="match status" value="1"/>
</dbReference>
<dbReference type="GO" id="GO:0006189">
    <property type="term" value="P:'de novo' IMP biosynthetic process"/>
    <property type="evidence" value="ECO:0007669"/>
    <property type="project" value="UniProtKB-UniRule"/>
</dbReference>
<evidence type="ECO:0000256" key="4">
    <source>
        <dbReference type="NCBIfam" id="TIGR00655"/>
    </source>
</evidence>
<accession>A0A1A6C1M3</accession>
<dbReference type="InterPro" id="IPR045865">
    <property type="entry name" value="ACT-like_dom_sf"/>
</dbReference>
<dbReference type="Pfam" id="PF00551">
    <property type="entry name" value="Formyl_trans_N"/>
    <property type="match status" value="1"/>
</dbReference>
<dbReference type="InterPro" id="IPR041729">
    <property type="entry name" value="Formyl-FH4-Hydrolase_C"/>
</dbReference>
<dbReference type="Gene3D" id="3.30.70.260">
    <property type="match status" value="1"/>
</dbReference>
<dbReference type="CDD" id="cd04875">
    <property type="entry name" value="ACT_F4HF-DF"/>
    <property type="match status" value="1"/>
</dbReference>
<dbReference type="EC" id="3.5.1.10" evidence="3 4"/>
<keyword evidence="1 3" id="KW-0554">One-carbon metabolism</keyword>
<dbReference type="InterPro" id="IPR036477">
    <property type="entry name" value="Formyl_transf_N_sf"/>
</dbReference>
<dbReference type="Proteomes" id="UP000029273">
    <property type="component" value="Unassembled WGS sequence"/>
</dbReference>
<dbReference type="InterPro" id="IPR002912">
    <property type="entry name" value="ACT_dom"/>
</dbReference>
<dbReference type="HAMAP" id="MF_01927">
    <property type="entry name" value="PurU"/>
    <property type="match status" value="1"/>
</dbReference>
<comment type="similarity">
    <text evidence="3">Belongs to the PurU family.</text>
</comment>
<dbReference type="OrthoDB" id="9806170at2"/>
<dbReference type="SUPFAM" id="SSF53328">
    <property type="entry name" value="Formyltransferase"/>
    <property type="match status" value="1"/>
</dbReference>
<dbReference type="AlphaFoldDB" id="A0A1A6C1M3"/>
<dbReference type="PANTHER" id="PTHR42706:SF1">
    <property type="entry name" value="FORMYLTETRAHYDROFOLATE DEFORMYLASE 2, MITOCHONDRIAL"/>
    <property type="match status" value="1"/>
</dbReference>
<dbReference type="GO" id="GO:0006730">
    <property type="term" value="P:one-carbon metabolic process"/>
    <property type="evidence" value="ECO:0007669"/>
    <property type="project" value="UniProtKB-KW"/>
</dbReference>
<evidence type="ECO:0000256" key="1">
    <source>
        <dbReference type="ARBA" id="ARBA00022563"/>
    </source>
</evidence>
<dbReference type="PANTHER" id="PTHR42706">
    <property type="entry name" value="FORMYLTETRAHYDROFOLATE DEFORMYLASE"/>
    <property type="match status" value="1"/>
</dbReference>
<dbReference type="RefSeq" id="WP_065089751.1">
    <property type="nucleotide sequence ID" value="NZ_JQSG02000006.1"/>
</dbReference>
<evidence type="ECO:0000256" key="3">
    <source>
        <dbReference type="HAMAP-Rule" id="MF_01927"/>
    </source>
</evidence>
<dbReference type="NCBIfam" id="TIGR00655">
    <property type="entry name" value="PurU"/>
    <property type="match status" value="1"/>
</dbReference>
<sequence>MSNSYRLVMACEDRVGIVAAVSGFLAEHGGWILEASQHADAANGWFFMRYEILADSLPFDLDGFRTRFAPIGERFGMEWRIADAATPKRVVLMASRLDHCLSDLLHRWRSQEMVFDIPCVISNHEDLRDFVEWHGIPYHCVPVPQHDKQAAFAAVSKLVDGCDADTVVLARYMQILPPDLCTKYAGRVINIHHSFLPSFVGAKPYHKAFERGVKLIGATCHYVTEVLDAGPIIEQDVIRVAHDDTVDDLVRLGRDVEKSVLARGLRYHLEDRVLIHGNKTVVFD</sequence>
<dbReference type="InterPro" id="IPR002376">
    <property type="entry name" value="Formyl_transf_N"/>
</dbReference>
<keyword evidence="7" id="KW-1185">Reference proteome</keyword>
<evidence type="ECO:0000259" key="5">
    <source>
        <dbReference type="PROSITE" id="PS51671"/>
    </source>
</evidence>
<evidence type="ECO:0000313" key="6">
    <source>
        <dbReference type="EMBL" id="OBS08458.1"/>
    </source>
</evidence>
<evidence type="ECO:0000256" key="2">
    <source>
        <dbReference type="ARBA" id="ARBA00022801"/>
    </source>
</evidence>
<comment type="function">
    <text evidence="3">Catalyzes the hydrolysis of 10-formyltetrahydrofolate (formyl-FH4) to formate and tetrahydrofolate (FH4).</text>
</comment>
<dbReference type="CDD" id="cd08648">
    <property type="entry name" value="FMT_core_Formyl-FH4-Hydrolase_C"/>
    <property type="match status" value="1"/>
</dbReference>
<comment type="catalytic activity">
    <reaction evidence="3">
        <text>(6R)-10-formyltetrahydrofolate + H2O = (6S)-5,6,7,8-tetrahydrofolate + formate + H(+)</text>
        <dbReference type="Rhea" id="RHEA:19833"/>
        <dbReference type="ChEBI" id="CHEBI:15377"/>
        <dbReference type="ChEBI" id="CHEBI:15378"/>
        <dbReference type="ChEBI" id="CHEBI:15740"/>
        <dbReference type="ChEBI" id="CHEBI:57453"/>
        <dbReference type="ChEBI" id="CHEBI:195366"/>
        <dbReference type="EC" id="3.5.1.10"/>
    </reaction>
</comment>
<dbReference type="NCBIfam" id="NF004684">
    <property type="entry name" value="PRK06027.1"/>
    <property type="match status" value="1"/>
</dbReference>
<dbReference type="GO" id="GO:0016740">
    <property type="term" value="F:transferase activity"/>
    <property type="evidence" value="ECO:0007669"/>
    <property type="project" value="UniProtKB-KW"/>
</dbReference>
<dbReference type="EMBL" id="JQSG02000006">
    <property type="protein sequence ID" value="OBS08458.1"/>
    <property type="molecule type" value="Genomic_DNA"/>
</dbReference>
<gene>
    <name evidence="3" type="primary">purU</name>
    <name evidence="6" type="ORF">Thpro_022708</name>
</gene>
<protein>
    <recommendedName>
        <fullName evidence="3 4">Formyltetrahydrofolate deformylase</fullName>
        <ecNumber evidence="3 4">3.5.1.10</ecNumber>
    </recommendedName>
    <alternativeName>
        <fullName evidence="3">Formyl-FH(4) hydrolase</fullName>
    </alternativeName>
</protein>
<dbReference type="SUPFAM" id="SSF55021">
    <property type="entry name" value="ACT-like"/>
    <property type="match status" value="1"/>
</dbReference>
<dbReference type="UniPathway" id="UPA00074">
    <property type="reaction ID" value="UER00170"/>
</dbReference>
<comment type="pathway">
    <text evidence="3">Purine metabolism; IMP biosynthesis via de novo pathway; formate from 10-formyl-5,6,7,8-tetrahydrofolate: step 1/1.</text>
</comment>
<comment type="caution">
    <text evidence="6">The sequence shown here is derived from an EMBL/GenBank/DDBJ whole genome shotgun (WGS) entry which is preliminary data.</text>
</comment>
<dbReference type="GO" id="GO:0008864">
    <property type="term" value="F:formyltetrahydrofolate deformylase activity"/>
    <property type="evidence" value="ECO:0007669"/>
    <property type="project" value="UniProtKB-UniRule"/>
</dbReference>
<dbReference type="InterPro" id="IPR044074">
    <property type="entry name" value="PurU_ACT"/>
</dbReference>
<proteinExistence type="inferred from homology"/>
<feature type="domain" description="ACT" evidence="5">
    <location>
        <begin position="6"/>
        <end position="92"/>
    </location>
</feature>